<evidence type="ECO:0000256" key="13">
    <source>
        <dbReference type="SAM" id="Phobius"/>
    </source>
</evidence>
<keyword evidence="6" id="KW-1003">Cell membrane</keyword>
<evidence type="ECO:0000256" key="11">
    <source>
        <dbReference type="ARBA" id="ARBA00023136"/>
    </source>
</evidence>
<evidence type="ECO:0000256" key="2">
    <source>
        <dbReference type="ARBA" id="ARBA00004249"/>
    </source>
</evidence>
<evidence type="ECO:0000256" key="12">
    <source>
        <dbReference type="RuleBase" id="RU003879"/>
    </source>
</evidence>
<evidence type="ECO:0000256" key="8">
    <source>
        <dbReference type="ARBA" id="ARBA00022692"/>
    </source>
</evidence>
<reference evidence="14 15" key="1">
    <citation type="submission" date="2023-05" db="EMBL/GenBank/DDBJ databases">
        <title>Xanthomonas rydalmerenesis sp. nov., a novel Xanthomonas species isolated from Fragaria x ananassa.</title>
        <authorList>
            <person name="McKnight D.J.E."/>
            <person name="Wong-Bajracharya J."/>
            <person name="Okoh E.B."/>
            <person name="Snijders F."/>
            <person name="Lidbetter F."/>
            <person name="Webster J."/>
            <person name="Djordjevic S.P."/>
            <person name="Bogema D.R."/>
            <person name="Chapman T.A."/>
        </authorList>
    </citation>
    <scope>NUCLEOTIDE SEQUENCE [LARGE SCALE GENOMIC DNA]</scope>
    <source>
        <strain evidence="14 15">DAR34883</strain>
    </source>
</reference>
<keyword evidence="11 13" id="KW-0472">Membrane</keyword>
<proteinExistence type="inferred from homology"/>
<dbReference type="InterPro" id="IPR003400">
    <property type="entry name" value="ExbD"/>
</dbReference>
<evidence type="ECO:0000256" key="7">
    <source>
        <dbReference type="ARBA" id="ARBA00022519"/>
    </source>
</evidence>
<comment type="subcellular location">
    <subcellularLocation>
        <location evidence="2">Cell inner membrane</location>
        <topology evidence="2">Single-pass type II membrane protein</topology>
    </subcellularLocation>
    <subcellularLocation>
        <location evidence="12">Cell membrane</location>
        <topology evidence="12">Single-pass type II membrane protein</topology>
    </subcellularLocation>
</comment>
<keyword evidence="7" id="KW-0997">Cell inner membrane</keyword>
<evidence type="ECO:0000256" key="5">
    <source>
        <dbReference type="ARBA" id="ARBA00022448"/>
    </source>
</evidence>
<keyword evidence="5 12" id="KW-0813">Transport</keyword>
<organism evidence="14 15">
    <name type="scientific">Xanthomonas rydalmerensis</name>
    <dbReference type="NCBI Taxonomy" id="3046274"/>
    <lineage>
        <taxon>Bacteria</taxon>
        <taxon>Pseudomonadati</taxon>
        <taxon>Pseudomonadota</taxon>
        <taxon>Gammaproteobacteria</taxon>
        <taxon>Lysobacterales</taxon>
        <taxon>Lysobacteraceae</taxon>
        <taxon>Xanthomonas</taxon>
    </lineage>
</organism>
<comment type="similarity">
    <text evidence="3 12">Belongs to the ExbD/TolR family.</text>
</comment>
<evidence type="ECO:0000313" key="15">
    <source>
        <dbReference type="Proteomes" id="UP001302020"/>
    </source>
</evidence>
<keyword evidence="10 13" id="KW-1133">Transmembrane helix</keyword>
<dbReference type="Pfam" id="PF02472">
    <property type="entry name" value="ExbD"/>
    <property type="match status" value="1"/>
</dbReference>
<evidence type="ECO:0000256" key="6">
    <source>
        <dbReference type="ARBA" id="ARBA00022475"/>
    </source>
</evidence>
<keyword evidence="15" id="KW-1185">Reference proteome</keyword>
<feature type="transmembrane region" description="Helical" evidence="13">
    <location>
        <begin position="20"/>
        <end position="39"/>
    </location>
</feature>
<name>A0ABZ0JM85_9XANT</name>
<evidence type="ECO:0000256" key="9">
    <source>
        <dbReference type="ARBA" id="ARBA00022927"/>
    </source>
</evidence>
<evidence type="ECO:0000256" key="3">
    <source>
        <dbReference type="ARBA" id="ARBA00005811"/>
    </source>
</evidence>
<gene>
    <name evidence="14" type="ORF">QN243_00060</name>
</gene>
<keyword evidence="8 12" id="KW-0812">Transmembrane</keyword>
<dbReference type="Proteomes" id="UP001302020">
    <property type="component" value="Chromosome"/>
</dbReference>
<evidence type="ECO:0000313" key="14">
    <source>
        <dbReference type="EMBL" id="WOS40926.1"/>
    </source>
</evidence>
<comment type="subunit">
    <text evidence="4">The accessory proteins ExbB and ExbD seem to form a complex with TonB.</text>
</comment>
<comment type="function">
    <text evidence="1">Involved in the TonB-dependent energy-dependent transport of various receptor-bound substrates.</text>
</comment>
<evidence type="ECO:0000256" key="10">
    <source>
        <dbReference type="ARBA" id="ARBA00022989"/>
    </source>
</evidence>
<dbReference type="PANTHER" id="PTHR30558">
    <property type="entry name" value="EXBD MEMBRANE COMPONENT OF PMF-DRIVEN MACROMOLECULE IMPORT SYSTEM"/>
    <property type="match status" value="1"/>
</dbReference>
<sequence length="137" mass="14658">MAFSAAGNRGPLAEINVTPLVDVMLVLLIIFIVTAPMLTRTITMDLPQRTSAPSTPLPPPDPIQLRLDASGQLFWNAAPLPLRDLQPRLQEAMAQAAGNPPELRIDASPDAEYAAMAKVLAAAKNADVQRIGFVQAH</sequence>
<evidence type="ECO:0000256" key="1">
    <source>
        <dbReference type="ARBA" id="ARBA00003540"/>
    </source>
</evidence>
<dbReference type="RefSeq" id="WP_160967177.1">
    <property type="nucleotide sequence ID" value="NZ_CP126170.1"/>
</dbReference>
<dbReference type="Gene3D" id="3.30.420.270">
    <property type="match status" value="1"/>
</dbReference>
<dbReference type="PANTHER" id="PTHR30558:SF12">
    <property type="entry name" value="BIOPOLYMER TRANSPORT PROTEIN EXBD"/>
    <property type="match status" value="1"/>
</dbReference>
<keyword evidence="9 12" id="KW-0653">Protein transport</keyword>
<dbReference type="EMBL" id="CP126172">
    <property type="protein sequence ID" value="WOS40926.1"/>
    <property type="molecule type" value="Genomic_DNA"/>
</dbReference>
<evidence type="ECO:0000256" key="4">
    <source>
        <dbReference type="ARBA" id="ARBA00011471"/>
    </source>
</evidence>
<protein>
    <submittedName>
        <fullName evidence="14">Biopolymer transporter ExbD</fullName>
    </submittedName>
</protein>
<accession>A0ABZ0JM85</accession>